<accession>A0A0G4IBT5</accession>
<gene>
    <name evidence="1" type="ORF">Cvel_2198</name>
</gene>
<reference evidence="1" key="1">
    <citation type="submission" date="2014-11" db="EMBL/GenBank/DDBJ databases">
        <authorList>
            <person name="Otto D Thomas"/>
            <person name="Naeem Raeece"/>
        </authorList>
    </citation>
    <scope>NUCLEOTIDE SEQUENCE</scope>
</reference>
<dbReference type="AlphaFoldDB" id="A0A0G4IBT5"/>
<dbReference type="PhylomeDB" id="A0A0G4IBT5"/>
<sequence>MDDADPYADVDFKDEELDVDAIRKKACEAYSQELGAESFKSCIPLLRERSEQKQATSKNQIELQKGDLLGEDFARVFREVIVADDQVDDEKTSLWYGWQNFNKQVKSLAEERNASSPLAAPTQAPAAAAVPS</sequence>
<name>A0A0G4IBT5_9ALVE</name>
<evidence type="ECO:0000313" key="1">
    <source>
        <dbReference type="EMBL" id="CEM54561.1"/>
    </source>
</evidence>
<organism evidence="1">
    <name type="scientific">Chromera velia CCMP2878</name>
    <dbReference type="NCBI Taxonomy" id="1169474"/>
    <lineage>
        <taxon>Eukaryota</taxon>
        <taxon>Sar</taxon>
        <taxon>Alveolata</taxon>
        <taxon>Colpodellida</taxon>
        <taxon>Chromeraceae</taxon>
        <taxon>Chromera</taxon>
    </lineage>
</organism>
<dbReference type="VEuPathDB" id="CryptoDB:Cvel_2198"/>
<dbReference type="EMBL" id="CDMZ01005798">
    <property type="protein sequence ID" value="CEM54561.1"/>
    <property type="molecule type" value="Genomic_DNA"/>
</dbReference>
<proteinExistence type="predicted"/>
<protein>
    <submittedName>
        <fullName evidence="1">Uncharacterized protein</fullName>
    </submittedName>
</protein>